<dbReference type="EMBL" id="CAJOBA010001118">
    <property type="protein sequence ID" value="CAF3577506.1"/>
    <property type="molecule type" value="Genomic_DNA"/>
</dbReference>
<protein>
    <recommendedName>
        <fullName evidence="6">LSM domain-containing protein</fullName>
    </recommendedName>
</protein>
<dbReference type="GO" id="GO:0071209">
    <property type="term" value="F:U7 snRNA binding"/>
    <property type="evidence" value="ECO:0007669"/>
    <property type="project" value="InterPro"/>
</dbReference>
<evidence type="ECO:0000313" key="3">
    <source>
        <dbReference type="EMBL" id="CAF3554810.1"/>
    </source>
</evidence>
<dbReference type="Proteomes" id="UP000663829">
    <property type="component" value="Unassembled WGS sequence"/>
</dbReference>
<evidence type="ECO:0000313" key="5">
    <source>
        <dbReference type="Proteomes" id="UP000663829"/>
    </source>
</evidence>
<dbReference type="GO" id="GO:0006398">
    <property type="term" value="P:mRNA 3'-end processing by stem-loop binding and cleavage"/>
    <property type="evidence" value="ECO:0007669"/>
    <property type="project" value="TreeGrafter"/>
</dbReference>
<dbReference type="OrthoDB" id="10002367at2759"/>
<name>A0A813QS06_9BILA</name>
<sequence length="216" mass="25381">MNVLTFMDETNIDEKKIKYPTFDLLRRALKEQRRIEVLVRDCRGIYAVLIGWLLAFDKQMNLILSDVDEVFRRLTDGKDFIQYGANDNNVNKHEQQIADEKKNDNKMSMKPVADYDTFRQQLTNFLKHNPKKPLEIVKKNVVKKEIISDDEEEDEFTSECQPENLLRIHLLNTEKSSSSIPPQIVSKRAKPRFFSRHIPKLFVKGNEICLVRLLLC</sequence>
<gene>
    <name evidence="1" type="ORF">GPM918_LOCUS2009</name>
    <name evidence="2" type="ORF">OVA965_LOCUS4317</name>
    <name evidence="3" type="ORF">SRO942_LOCUS2009</name>
    <name evidence="4" type="ORF">TMI583_LOCUS4315</name>
</gene>
<dbReference type="InterPro" id="IPR039267">
    <property type="entry name" value="Lsm11"/>
</dbReference>
<evidence type="ECO:0000313" key="2">
    <source>
        <dbReference type="EMBL" id="CAF0794618.1"/>
    </source>
</evidence>
<reference evidence="1" key="1">
    <citation type="submission" date="2021-02" db="EMBL/GenBank/DDBJ databases">
        <authorList>
            <person name="Nowell W R."/>
        </authorList>
    </citation>
    <scope>NUCLEOTIDE SEQUENCE</scope>
</reference>
<dbReference type="Proteomes" id="UP000677228">
    <property type="component" value="Unassembled WGS sequence"/>
</dbReference>
<dbReference type="PANTHER" id="PTHR21415:SF1">
    <property type="entry name" value="U7 SNRNA-ASSOCIATED SM-LIKE PROTEIN LSM11"/>
    <property type="match status" value="1"/>
</dbReference>
<comment type="caution">
    <text evidence="1">The sequence shown here is derived from an EMBL/GenBank/DDBJ whole genome shotgun (WGS) entry which is preliminary data.</text>
</comment>
<dbReference type="EMBL" id="CAJOBC010000208">
    <property type="protein sequence ID" value="CAF3554810.1"/>
    <property type="molecule type" value="Genomic_DNA"/>
</dbReference>
<proteinExistence type="predicted"/>
<dbReference type="PANTHER" id="PTHR21415">
    <property type="entry name" value="U7 SNRNA-ASSOCIATED SM-LIKE PROTEIN LSM11"/>
    <property type="match status" value="1"/>
</dbReference>
<dbReference type="Proteomes" id="UP000681722">
    <property type="component" value="Unassembled WGS sequence"/>
</dbReference>
<dbReference type="Proteomes" id="UP000682733">
    <property type="component" value="Unassembled WGS sequence"/>
</dbReference>
<organism evidence="1 5">
    <name type="scientific">Didymodactylos carnosus</name>
    <dbReference type="NCBI Taxonomy" id="1234261"/>
    <lineage>
        <taxon>Eukaryota</taxon>
        <taxon>Metazoa</taxon>
        <taxon>Spiralia</taxon>
        <taxon>Gnathifera</taxon>
        <taxon>Rotifera</taxon>
        <taxon>Eurotatoria</taxon>
        <taxon>Bdelloidea</taxon>
        <taxon>Philodinida</taxon>
        <taxon>Philodinidae</taxon>
        <taxon>Didymodactylos</taxon>
    </lineage>
</organism>
<dbReference type="GO" id="GO:0005683">
    <property type="term" value="C:U7 snRNP"/>
    <property type="evidence" value="ECO:0007669"/>
    <property type="project" value="TreeGrafter"/>
</dbReference>
<dbReference type="SUPFAM" id="SSF50182">
    <property type="entry name" value="Sm-like ribonucleoproteins"/>
    <property type="match status" value="1"/>
</dbReference>
<dbReference type="EMBL" id="CAJNOK010001118">
    <property type="protein sequence ID" value="CAF0794618.1"/>
    <property type="molecule type" value="Genomic_DNA"/>
</dbReference>
<evidence type="ECO:0008006" key="6">
    <source>
        <dbReference type="Google" id="ProtNLM"/>
    </source>
</evidence>
<dbReference type="InterPro" id="IPR010920">
    <property type="entry name" value="LSM_dom_sf"/>
</dbReference>
<dbReference type="EMBL" id="CAJNOQ010000208">
    <property type="protein sequence ID" value="CAF0772561.1"/>
    <property type="molecule type" value="Genomic_DNA"/>
</dbReference>
<keyword evidence="5" id="KW-1185">Reference proteome</keyword>
<evidence type="ECO:0000313" key="1">
    <source>
        <dbReference type="EMBL" id="CAF0772561.1"/>
    </source>
</evidence>
<evidence type="ECO:0000313" key="4">
    <source>
        <dbReference type="EMBL" id="CAF3577506.1"/>
    </source>
</evidence>
<accession>A0A813QS06</accession>
<dbReference type="Gene3D" id="2.30.30.100">
    <property type="match status" value="1"/>
</dbReference>
<dbReference type="AlphaFoldDB" id="A0A813QS06"/>